<dbReference type="AlphaFoldDB" id="A0A318RAP3"/>
<organism evidence="2 3">
    <name type="scientific">Williamsia limnetica</name>
    <dbReference type="NCBI Taxonomy" id="882452"/>
    <lineage>
        <taxon>Bacteria</taxon>
        <taxon>Bacillati</taxon>
        <taxon>Actinomycetota</taxon>
        <taxon>Actinomycetes</taxon>
        <taxon>Mycobacteriales</taxon>
        <taxon>Nocardiaceae</taxon>
        <taxon>Williamsia</taxon>
    </lineage>
</organism>
<reference evidence="2 3" key="1">
    <citation type="submission" date="2018-06" db="EMBL/GenBank/DDBJ databases">
        <title>Genomic Encyclopedia of Type Strains, Phase IV (KMG-IV): sequencing the most valuable type-strain genomes for metagenomic binning, comparative biology and taxonomic classification.</title>
        <authorList>
            <person name="Goeker M."/>
        </authorList>
    </citation>
    <scope>NUCLEOTIDE SEQUENCE [LARGE SCALE GENOMIC DNA]</scope>
    <source>
        <strain evidence="2 3">DSM 45521</strain>
    </source>
</reference>
<keyword evidence="3" id="KW-1185">Reference proteome</keyword>
<evidence type="ECO:0000313" key="2">
    <source>
        <dbReference type="EMBL" id="PYE12042.1"/>
    </source>
</evidence>
<sequence length="251" mass="25447">MSTPAASNGWGWLDASTDDRPPAPVVALPPRRRPARTVVVVGAAGGAGTSVLSVLAADARAAAGQHAVWIDRSATGDAANRITTPSGSDAADALVRSVSGAQLLTGERGSLSEVVETAPAGASVVLDAGVLDDPARWPGEVSVLLVIAARPDTANRSKAALAALDVAGLLEHATVVVSCLDPWAAHLVGHRLTEALSRRAGRVLLWDYDPHLGSGGPIDPAQLASSTTLLLSRLEQPHLDGDAGSVAGEQS</sequence>
<comment type="caution">
    <text evidence="2">The sequence shown here is derived from an EMBL/GenBank/DDBJ whole genome shotgun (WGS) entry which is preliminary data.</text>
</comment>
<gene>
    <name evidence="2" type="ORF">DFR67_12650</name>
</gene>
<dbReference type="Proteomes" id="UP000247591">
    <property type="component" value="Unassembled WGS sequence"/>
</dbReference>
<protein>
    <recommendedName>
        <fullName evidence="4">MinD-like ATPase involved in chromosome partitioning or flagellar assembly</fullName>
    </recommendedName>
</protein>
<evidence type="ECO:0008006" key="4">
    <source>
        <dbReference type="Google" id="ProtNLM"/>
    </source>
</evidence>
<name>A0A318RAP3_WILLI</name>
<feature type="region of interest" description="Disordered" evidence="1">
    <location>
        <begin position="1"/>
        <end position="22"/>
    </location>
</feature>
<proteinExistence type="predicted"/>
<dbReference type="EMBL" id="QJSP01000026">
    <property type="protein sequence ID" value="PYE12042.1"/>
    <property type="molecule type" value="Genomic_DNA"/>
</dbReference>
<dbReference type="RefSeq" id="WP_110472769.1">
    <property type="nucleotide sequence ID" value="NZ_QJSP01000026.1"/>
</dbReference>
<accession>A0A318RAP3</accession>
<dbReference type="OrthoDB" id="4597894at2"/>
<evidence type="ECO:0000256" key="1">
    <source>
        <dbReference type="SAM" id="MobiDB-lite"/>
    </source>
</evidence>
<evidence type="ECO:0000313" key="3">
    <source>
        <dbReference type="Proteomes" id="UP000247591"/>
    </source>
</evidence>